<evidence type="ECO:0000313" key="1">
    <source>
        <dbReference type="EMBL" id="RDX50222.1"/>
    </source>
</evidence>
<accession>A0A371DCM9</accession>
<reference evidence="1 2" key="1">
    <citation type="journal article" date="2018" name="Biotechnol. Biofuels">
        <title>Integrative visual omics of the white-rot fungus Polyporus brumalis exposes the biotechnological potential of its oxidative enzymes for delignifying raw plant biomass.</title>
        <authorList>
            <person name="Miyauchi S."/>
            <person name="Rancon A."/>
            <person name="Drula E."/>
            <person name="Hage H."/>
            <person name="Chaduli D."/>
            <person name="Favel A."/>
            <person name="Grisel S."/>
            <person name="Henrissat B."/>
            <person name="Herpoel-Gimbert I."/>
            <person name="Ruiz-Duenas F.J."/>
            <person name="Chevret D."/>
            <person name="Hainaut M."/>
            <person name="Lin J."/>
            <person name="Wang M."/>
            <person name="Pangilinan J."/>
            <person name="Lipzen A."/>
            <person name="Lesage-Meessen L."/>
            <person name="Navarro D."/>
            <person name="Riley R."/>
            <person name="Grigoriev I.V."/>
            <person name="Zhou S."/>
            <person name="Raouche S."/>
            <person name="Rosso M.N."/>
        </authorList>
    </citation>
    <scope>NUCLEOTIDE SEQUENCE [LARGE SCALE GENOMIC DNA]</scope>
    <source>
        <strain evidence="1 2">BRFM 1820</strain>
    </source>
</reference>
<evidence type="ECO:0000313" key="2">
    <source>
        <dbReference type="Proteomes" id="UP000256964"/>
    </source>
</evidence>
<dbReference type="STRING" id="139420.A0A371DCM9"/>
<protein>
    <recommendedName>
        <fullName evidence="3">DUF4218 domain-containing protein</fullName>
    </recommendedName>
</protein>
<organism evidence="1 2">
    <name type="scientific">Lentinus brumalis</name>
    <dbReference type="NCBI Taxonomy" id="2498619"/>
    <lineage>
        <taxon>Eukaryota</taxon>
        <taxon>Fungi</taxon>
        <taxon>Dikarya</taxon>
        <taxon>Basidiomycota</taxon>
        <taxon>Agaricomycotina</taxon>
        <taxon>Agaricomycetes</taxon>
        <taxon>Polyporales</taxon>
        <taxon>Polyporaceae</taxon>
        <taxon>Lentinus</taxon>
    </lineage>
</organism>
<dbReference type="Proteomes" id="UP000256964">
    <property type="component" value="Unassembled WGS sequence"/>
</dbReference>
<proteinExistence type="predicted"/>
<sequence length="434" mass="49729">MHQMWENVVKNLMQIWTGQYKGMDTGDEDYEICPKVWEAIGAASAASGDTIPGIFGPRPPNVASDKLSWTADTRSFWFQYVGPVLLARRFTRRKYYDHFILLVRLTRMCLQFELTTAEIEEIRAGFIKWVTDYEDIYYQHDPQRLPMCPLTIHSLLHIADSIEAIGPVWASWAFPMERYCGALQPAIRSRRFPYASLDRHVADRAALTHLKLIYPGLDIKLRFRPPNKETGVSIPSYDSCVLLPPRRPLQLDGDRGLQDKILSCLCTRLQIAPTPLRRLLPKTVEQYGKVRIINDGDTMRASALATNSEDSRDATFVRYELLVDQNARYRHREEIFEKETFYGQLEHVIVLELTGPLPGSFAAPGPFLLGIVRTCTIEESNQELDFHYYSRLGALQVVDITTVQCVVGRILDRNRWAIIDRSGSLSRALFVDEE</sequence>
<evidence type="ECO:0008006" key="3">
    <source>
        <dbReference type="Google" id="ProtNLM"/>
    </source>
</evidence>
<gene>
    <name evidence="1" type="ORF">OH76DRAFT_1380825</name>
</gene>
<dbReference type="OrthoDB" id="2404451at2759"/>
<name>A0A371DCM9_9APHY</name>
<keyword evidence="2" id="KW-1185">Reference proteome</keyword>
<dbReference type="AlphaFoldDB" id="A0A371DCM9"/>
<dbReference type="EMBL" id="KZ857400">
    <property type="protein sequence ID" value="RDX50222.1"/>
    <property type="molecule type" value="Genomic_DNA"/>
</dbReference>
<dbReference type="PANTHER" id="PTHR46579">
    <property type="entry name" value="F5/8 TYPE C DOMAIN-CONTAINING PROTEIN-RELATED"/>
    <property type="match status" value="1"/>
</dbReference>
<dbReference type="PANTHER" id="PTHR46579:SF1">
    <property type="entry name" value="F5_8 TYPE C DOMAIN-CONTAINING PROTEIN"/>
    <property type="match status" value="1"/>
</dbReference>